<evidence type="ECO:0000313" key="1">
    <source>
        <dbReference type="EMBL" id="VEN47874.1"/>
    </source>
</evidence>
<dbReference type="Proteomes" id="UP000410492">
    <property type="component" value="Unassembled WGS sequence"/>
</dbReference>
<name>A0A653CKR1_CALMS</name>
<protein>
    <submittedName>
        <fullName evidence="1">Uncharacterized protein</fullName>
    </submittedName>
</protein>
<organism evidence="1 2">
    <name type="scientific">Callosobruchus maculatus</name>
    <name type="common">Southern cowpea weevil</name>
    <name type="synonym">Pulse bruchid</name>
    <dbReference type="NCBI Taxonomy" id="64391"/>
    <lineage>
        <taxon>Eukaryota</taxon>
        <taxon>Metazoa</taxon>
        <taxon>Ecdysozoa</taxon>
        <taxon>Arthropoda</taxon>
        <taxon>Hexapoda</taxon>
        <taxon>Insecta</taxon>
        <taxon>Pterygota</taxon>
        <taxon>Neoptera</taxon>
        <taxon>Endopterygota</taxon>
        <taxon>Coleoptera</taxon>
        <taxon>Polyphaga</taxon>
        <taxon>Cucujiformia</taxon>
        <taxon>Chrysomeloidea</taxon>
        <taxon>Chrysomelidae</taxon>
        <taxon>Bruchinae</taxon>
        <taxon>Bruchini</taxon>
        <taxon>Callosobruchus</taxon>
    </lineage>
</organism>
<accession>A0A653CKR1</accession>
<dbReference type="AlphaFoldDB" id="A0A653CKR1"/>
<feature type="non-terminal residue" evidence="1">
    <location>
        <position position="56"/>
    </location>
</feature>
<proteinExistence type="predicted"/>
<dbReference type="EMBL" id="CAACVG010007973">
    <property type="protein sequence ID" value="VEN47874.1"/>
    <property type="molecule type" value="Genomic_DNA"/>
</dbReference>
<evidence type="ECO:0000313" key="2">
    <source>
        <dbReference type="Proteomes" id="UP000410492"/>
    </source>
</evidence>
<sequence length="56" mass="6188">MNSKCQHCQQSTLNSTSTNGIKEMCMAALIIEMCFSAIDCRVCSFGYEMIQKTVAS</sequence>
<reference evidence="1 2" key="1">
    <citation type="submission" date="2019-01" db="EMBL/GenBank/DDBJ databases">
        <authorList>
            <person name="Sayadi A."/>
        </authorList>
    </citation>
    <scope>NUCLEOTIDE SEQUENCE [LARGE SCALE GENOMIC DNA]</scope>
</reference>
<gene>
    <name evidence="1" type="ORF">CALMAC_LOCUS9531</name>
</gene>
<keyword evidence="2" id="KW-1185">Reference proteome</keyword>